<keyword evidence="5" id="KW-1185">Reference proteome</keyword>
<name>A0A7Y3RLW4_9PROT</name>
<dbReference type="EMBL" id="JABFCX010000003">
    <property type="protein sequence ID" value="NNU16503.1"/>
    <property type="molecule type" value="Genomic_DNA"/>
</dbReference>
<organism evidence="4 5">
    <name type="scientific">Parvularcula mediterranea</name>
    <dbReference type="NCBI Taxonomy" id="2732508"/>
    <lineage>
        <taxon>Bacteria</taxon>
        <taxon>Pseudomonadati</taxon>
        <taxon>Pseudomonadota</taxon>
        <taxon>Alphaproteobacteria</taxon>
        <taxon>Parvularculales</taxon>
        <taxon>Parvularculaceae</taxon>
        <taxon>Parvularcula</taxon>
    </lineage>
</organism>
<dbReference type="InterPro" id="IPR003715">
    <property type="entry name" value="Poly_export_N"/>
</dbReference>
<proteinExistence type="predicted"/>
<dbReference type="Gene3D" id="3.10.560.10">
    <property type="entry name" value="Outer membrane lipoprotein wza domain like"/>
    <property type="match status" value="1"/>
</dbReference>
<dbReference type="AlphaFoldDB" id="A0A7Y3RLW4"/>
<dbReference type="PANTHER" id="PTHR33619">
    <property type="entry name" value="POLYSACCHARIDE EXPORT PROTEIN GFCE-RELATED"/>
    <property type="match status" value="1"/>
</dbReference>
<dbReference type="Proteomes" id="UP000536835">
    <property type="component" value="Unassembled WGS sequence"/>
</dbReference>
<dbReference type="RefSeq" id="WP_173199013.1">
    <property type="nucleotide sequence ID" value="NZ_JABFCX010000003.1"/>
</dbReference>
<evidence type="ECO:0000256" key="1">
    <source>
        <dbReference type="ARBA" id="ARBA00022729"/>
    </source>
</evidence>
<keyword evidence="1 2" id="KW-0732">Signal</keyword>
<feature type="chain" id="PRO_5030569691" description="Polysaccharide export protein N-terminal domain-containing protein" evidence="2">
    <location>
        <begin position="26"/>
        <end position="419"/>
    </location>
</feature>
<protein>
    <recommendedName>
        <fullName evidence="3">Polysaccharide export protein N-terminal domain-containing protein</fullName>
    </recommendedName>
</protein>
<evidence type="ECO:0000313" key="5">
    <source>
        <dbReference type="Proteomes" id="UP000536835"/>
    </source>
</evidence>
<feature type="signal peptide" evidence="2">
    <location>
        <begin position="1"/>
        <end position="25"/>
    </location>
</feature>
<evidence type="ECO:0000313" key="4">
    <source>
        <dbReference type="EMBL" id="NNU16503.1"/>
    </source>
</evidence>
<dbReference type="GO" id="GO:0015159">
    <property type="term" value="F:polysaccharide transmembrane transporter activity"/>
    <property type="evidence" value="ECO:0007669"/>
    <property type="project" value="InterPro"/>
</dbReference>
<comment type="caution">
    <text evidence="4">The sequence shown here is derived from an EMBL/GenBank/DDBJ whole genome shotgun (WGS) entry which is preliminary data.</text>
</comment>
<evidence type="ECO:0000259" key="3">
    <source>
        <dbReference type="Pfam" id="PF02563"/>
    </source>
</evidence>
<sequence>MTHPLITRAGRFLAFAALLPTFAGCASVRLPENDFESAPGGSAYMAEWRSEYRRASLDRGWAEEANSASCVAEPLPADAAALPLVPSKELSAEPVLAPGDLLILSVEDDVLFSGSVVVAQDGTIGLRHAGPVAVAGLTLRAAGQEIEERLVAAEIYKPGYASVSLRVAAWAPVDVAVEGAVFQPGIVTVNDIPAEAVRTEKVEAAGDHALQRRLSAALRSAAGARPDADLSRVILVRQGRRSPVDLTGIIAGGAAEDPFLEAGDRIIVPGRGCYDQRLARPSPVTPPGIRIFLSNLTAPARANAPSAIGENATRVPYGTTMFQALFSANCVGGTQVTNAGRFAVLATRDPRTGEEVVIQRAIEDLVRRNDRREFNPVLMPNDSVACYDSVVTNVRDVLATIGEVAGPALLTVGIAGAAQ</sequence>
<accession>A0A7Y3RLW4</accession>
<dbReference type="Gene3D" id="3.30.1950.10">
    <property type="entry name" value="wza like domain"/>
    <property type="match status" value="1"/>
</dbReference>
<gene>
    <name evidence="4" type="ORF">HK107_09245</name>
</gene>
<dbReference type="PANTHER" id="PTHR33619:SF3">
    <property type="entry name" value="POLYSACCHARIDE EXPORT PROTEIN GFCE-RELATED"/>
    <property type="match status" value="1"/>
</dbReference>
<dbReference type="InterPro" id="IPR049712">
    <property type="entry name" value="Poly_export"/>
</dbReference>
<dbReference type="Pfam" id="PF02563">
    <property type="entry name" value="Poly_export"/>
    <property type="match status" value="1"/>
</dbReference>
<reference evidence="4 5" key="1">
    <citation type="submission" date="2020-05" db="EMBL/GenBank/DDBJ databases">
        <title>Parvularcula mediterraneae sp. nov., isolated from polypropylene straw from shallow seawater of the seashore of Laganas in Zakynthos island, Greece.</title>
        <authorList>
            <person name="Szabo I."/>
            <person name="Al-Omari J."/>
            <person name="Rado J."/>
            <person name="Szerdahelyi G.S."/>
        </authorList>
    </citation>
    <scope>NUCLEOTIDE SEQUENCE [LARGE SCALE GENOMIC DNA]</scope>
    <source>
        <strain evidence="4 5">ZS-1/3</strain>
    </source>
</reference>
<evidence type="ECO:0000256" key="2">
    <source>
        <dbReference type="SAM" id="SignalP"/>
    </source>
</evidence>
<feature type="domain" description="Polysaccharide export protein N-terminal" evidence="3">
    <location>
        <begin position="92"/>
        <end position="162"/>
    </location>
</feature>